<dbReference type="Proteomes" id="UP001526430">
    <property type="component" value="Unassembled WGS sequence"/>
</dbReference>
<gene>
    <name evidence="8" type="ORF">OF850_15180</name>
</gene>
<dbReference type="InterPro" id="IPR036259">
    <property type="entry name" value="MFS_trans_sf"/>
</dbReference>
<dbReference type="InterPro" id="IPR020846">
    <property type="entry name" value="MFS_dom"/>
</dbReference>
<feature type="transmembrane region" description="Helical" evidence="6">
    <location>
        <begin position="75"/>
        <end position="92"/>
    </location>
</feature>
<accession>A0ABT3NXT5</accession>
<sequence length="412" mass="42297">MNAFLRVTAPLAAVNFLNQASRAVLAVIGPALALEFALSASDLGLLAAVMFMAYAATQLPAGLALDLFGARRVQAALALTAGAGFLLCALAEGIGTVMLGRVLTGIGIAAGLTAMLKANTQWYPRHRVAAMTGTGLLIGAMGGVSVTLPLSALLPLIGWRGGFALLAGLSLVVALWIWLSVPDAPPGQLRPARRSLAAEARAFGPIFRHPAFTGFVPAVCVLSALNFTYQGLWAGPWLRDVAGLGAEARAAVLFAYAGGMALGSFATGQLASWGQARGAPPMLVPFLAMGVQITLQAVFALAAPTGLAALCLLWGLFAVAGSAGPAAYAAIGQHFPAELAGRVATAINAAMLCLVFALQTLIGALLDLWPRTAAGGWNPAGYSWALVFTIALHLLALLWAWRAARRVRASAA</sequence>
<feature type="transmembrane region" description="Helical" evidence="6">
    <location>
        <begin position="307"/>
        <end position="331"/>
    </location>
</feature>
<comment type="subcellular location">
    <subcellularLocation>
        <location evidence="1">Cell membrane</location>
        <topology evidence="1">Multi-pass membrane protein</topology>
    </subcellularLocation>
</comment>
<dbReference type="PROSITE" id="PS50850">
    <property type="entry name" value="MFS"/>
    <property type="match status" value="1"/>
</dbReference>
<evidence type="ECO:0000256" key="6">
    <source>
        <dbReference type="SAM" id="Phobius"/>
    </source>
</evidence>
<evidence type="ECO:0000256" key="5">
    <source>
        <dbReference type="ARBA" id="ARBA00023136"/>
    </source>
</evidence>
<evidence type="ECO:0000259" key="7">
    <source>
        <dbReference type="PROSITE" id="PS50850"/>
    </source>
</evidence>
<keyword evidence="4 6" id="KW-1133">Transmembrane helix</keyword>
<dbReference type="EMBL" id="JAPFQI010000012">
    <property type="protein sequence ID" value="MCW8086974.1"/>
    <property type="molecule type" value="Genomic_DNA"/>
</dbReference>
<feature type="transmembrane region" description="Helical" evidence="6">
    <location>
        <begin position="211"/>
        <end position="230"/>
    </location>
</feature>
<dbReference type="InterPro" id="IPR011701">
    <property type="entry name" value="MFS"/>
</dbReference>
<feature type="domain" description="Major facilitator superfamily (MFS) profile" evidence="7">
    <location>
        <begin position="7"/>
        <end position="408"/>
    </location>
</feature>
<dbReference type="Gene3D" id="1.20.1250.20">
    <property type="entry name" value="MFS general substrate transporter like domains"/>
    <property type="match status" value="1"/>
</dbReference>
<name>A0ABT3NXT5_9PROT</name>
<keyword evidence="3 6" id="KW-0812">Transmembrane</keyword>
<feature type="transmembrane region" description="Helical" evidence="6">
    <location>
        <begin position="283"/>
        <end position="301"/>
    </location>
</feature>
<evidence type="ECO:0000256" key="2">
    <source>
        <dbReference type="ARBA" id="ARBA00022475"/>
    </source>
</evidence>
<proteinExistence type="predicted"/>
<keyword evidence="5 6" id="KW-0472">Membrane</keyword>
<feature type="transmembrane region" description="Helical" evidence="6">
    <location>
        <begin position="36"/>
        <end position="55"/>
    </location>
</feature>
<feature type="transmembrane region" description="Helical" evidence="6">
    <location>
        <begin position="382"/>
        <end position="401"/>
    </location>
</feature>
<evidence type="ECO:0000313" key="9">
    <source>
        <dbReference type="Proteomes" id="UP001526430"/>
    </source>
</evidence>
<evidence type="ECO:0000256" key="4">
    <source>
        <dbReference type="ARBA" id="ARBA00022989"/>
    </source>
</evidence>
<feature type="transmembrane region" description="Helical" evidence="6">
    <location>
        <begin position="162"/>
        <end position="181"/>
    </location>
</feature>
<feature type="transmembrane region" description="Helical" evidence="6">
    <location>
        <begin position="343"/>
        <end position="362"/>
    </location>
</feature>
<dbReference type="Pfam" id="PF07690">
    <property type="entry name" value="MFS_1"/>
    <property type="match status" value="1"/>
</dbReference>
<dbReference type="PANTHER" id="PTHR43124">
    <property type="entry name" value="PURINE EFFLUX PUMP PBUE"/>
    <property type="match status" value="1"/>
</dbReference>
<reference evidence="8 9" key="1">
    <citation type="submission" date="2022-10" db="EMBL/GenBank/DDBJ databases">
        <title>Roseococcus glaciei nov., sp. nov., isolated from glacier.</title>
        <authorList>
            <person name="Liu Q."/>
            <person name="Xin Y.-H."/>
        </authorList>
    </citation>
    <scope>NUCLEOTIDE SEQUENCE [LARGE SCALE GENOMIC DNA]</scope>
    <source>
        <strain evidence="8 9">MDT2-1-1</strain>
    </source>
</reference>
<organism evidence="8 9">
    <name type="scientific">Sabulicella glaciei</name>
    <dbReference type="NCBI Taxonomy" id="2984948"/>
    <lineage>
        <taxon>Bacteria</taxon>
        <taxon>Pseudomonadati</taxon>
        <taxon>Pseudomonadota</taxon>
        <taxon>Alphaproteobacteria</taxon>
        <taxon>Acetobacterales</taxon>
        <taxon>Acetobacteraceae</taxon>
        <taxon>Sabulicella</taxon>
    </lineage>
</organism>
<evidence type="ECO:0000256" key="3">
    <source>
        <dbReference type="ARBA" id="ARBA00022692"/>
    </source>
</evidence>
<keyword evidence="2" id="KW-1003">Cell membrane</keyword>
<evidence type="ECO:0000313" key="8">
    <source>
        <dbReference type="EMBL" id="MCW8086974.1"/>
    </source>
</evidence>
<dbReference type="InterPro" id="IPR050189">
    <property type="entry name" value="MFS_Efflux_Transporters"/>
</dbReference>
<feature type="transmembrane region" description="Helical" evidence="6">
    <location>
        <begin position="128"/>
        <end position="150"/>
    </location>
</feature>
<feature type="transmembrane region" description="Helical" evidence="6">
    <location>
        <begin position="98"/>
        <end position="116"/>
    </location>
</feature>
<evidence type="ECO:0000256" key="1">
    <source>
        <dbReference type="ARBA" id="ARBA00004651"/>
    </source>
</evidence>
<keyword evidence="9" id="KW-1185">Reference proteome</keyword>
<dbReference type="RefSeq" id="WP_301591112.1">
    <property type="nucleotide sequence ID" value="NZ_JAPFQI010000012.1"/>
</dbReference>
<comment type="caution">
    <text evidence="8">The sequence shown here is derived from an EMBL/GenBank/DDBJ whole genome shotgun (WGS) entry which is preliminary data.</text>
</comment>
<dbReference type="PANTHER" id="PTHR43124:SF3">
    <property type="entry name" value="CHLORAMPHENICOL EFFLUX PUMP RV0191"/>
    <property type="match status" value="1"/>
</dbReference>
<feature type="transmembrane region" description="Helical" evidence="6">
    <location>
        <begin position="250"/>
        <end position="271"/>
    </location>
</feature>
<protein>
    <submittedName>
        <fullName evidence="8">MFS transporter</fullName>
    </submittedName>
</protein>
<dbReference type="SUPFAM" id="SSF103473">
    <property type="entry name" value="MFS general substrate transporter"/>
    <property type="match status" value="1"/>
</dbReference>